<feature type="transmembrane region" description="Helical" evidence="3">
    <location>
        <begin position="500"/>
        <end position="521"/>
    </location>
</feature>
<dbReference type="Proteomes" id="UP001590950">
    <property type="component" value="Unassembled WGS sequence"/>
</dbReference>
<dbReference type="InterPro" id="IPR011043">
    <property type="entry name" value="Gal_Oxase/kelch_b-propeller"/>
</dbReference>
<evidence type="ECO:0000256" key="2">
    <source>
        <dbReference type="ARBA" id="ARBA00022737"/>
    </source>
</evidence>
<dbReference type="PANTHER" id="PTHR46093:SF18">
    <property type="entry name" value="FIBRONECTIN TYPE-III DOMAIN-CONTAINING PROTEIN"/>
    <property type="match status" value="1"/>
</dbReference>
<dbReference type="SUPFAM" id="SSF50965">
    <property type="entry name" value="Galactose oxidase, central domain"/>
    <property type="match status" value="1"/>
</dbReference>
<keyword evidence="3" id="KW-1133">Transmembrane helix</keyword>
<gene>
    <name evidence="4" type="ORF">N7G274_003759</name>
</gene>
<accession>A0ABR4AC78</accession>
<dbReference type="InterPro" id="IPR015915">
    <property type="entry name" value="Kelch-typ_b-propeller"/>
</dbReference>
<keyword evidence="3" id="KW-0472">Membrane</keyword>
<evidence type="ECO:0000313" key="5">
    <source>
        <dbReference type="Proteomes" id="UP001590950"/>
    </source>
</evidence>
<dbReference type="PANTHER" id="PTHR46093">
    <property type="entry name" value="ACYL-COA-BINDING DOMAIN-CONTAINING PROTEIN 5"/>
    <property type="match status" value="1"/>
</dbReference>
<protein>
    <recommendedName>
        <fullName evidence="6">Kelch repeat protein</fullName>
    </recommendedName>
</protein>
<evidence type="ECO:0000313" key="4">
    <source>
        <dbReference type="EMBL" id="KAL2043452.1"/>
    </source>
</evidence>
<organism evidence="4 5">
    <name type="scientific">Stereocaulon virgatum</name>
    <dbReference type="NCBI Taxonomy" id="373712"/>
    <lineage>
        <taxon>Eukaryota</taxon>
        <taxon>Fungi</taxon>
        <taxon>Dikarya</taxon>
        <taxon>Ascomycota</taxon>
        <taxon>Pezizomycotina</taxon>
        <taxon>Lecanoromycetes</taxon>
        <taxon>OSLEUM clade</taxon>
        <taxon>Lecanoromycetidae</taxon>
        <taxon>Lecanorales</taxon>
        <taxon>Lecanorineae</taxon>
        <taxon>Stereocaulaceae</taxon>
        <taxon>Stereocaulon</taxon>
    </lineage>
</organism>
<dbReference type="SUPFAM" id="SSF117281">
    <property type="entry name" value="Kelch motif"/>
    <property type="match status" value="1"/>
</dbReference>
<keyword evidence="3" id="KW-0812">Transmembrane</keyword>
<dbReference type="EMBL" id="JBEFKJ010000011">
    <property type="protein sequence ID" value="KAL2043452.1"/>
    <property type="molecule type" value="Genomic_DNA"/>
</dbReference>
<sequence length="620" mass="66440">MYEIYALCVASLFITFVGFGIGQSTQTFCNRLFHSIVVANDRLYVDGGELRTIIGDNVSVTIPSTVDMIDLSKPFNNTDTSVWDYINKNSTLGYRPPTLNDGSIFATSSRLYLFGGALSLAIGAPTTPPPNGIAEYELSNDKWGQAVAGGNRVQRVHYGSAVQSPTIQVAYYVGGAIAPNSDPSFNALPNAMPYMVQGLITIVEQTMTLENSSTTAMNADGTAAGGFLALIETLGSRGILVSFGGFTNVPGASMSLADYGLIDPSLHWSLGNVSIYDLGTRTWYQQPATGDIPPWRYNGCSVTVSAPDQSSHSIYIFGGWGNSFGGSDGNVYVLSIPSFRWIRVNQDSNRRFRHHCNLIGKHTMLAVGGIQPNGEDPQPQDSTGCDTTAMFSQGLGMFSLNSHTWVTNHVPSQGAAAYQVHSKITNVIGGNENGSATVQSPVGGFSSHELGVLLKAHPEPNVTCTAGSEVSCSVAAATTHAQYSPNYTFGHLDGLSTGNIAGIILAVLAIALVLSLVLFLLRRRYRRLRNLRPRISKPVMQDRISSELHAVIVLQELNDGQIHAHELGSPDKPLPSTSYDAKVPKILIQEMDADGLGVHPTKRDVGQRDVKEKVAVNGNA</sequence>
<evidence type="ECO:0008006" key="6">
    <source>
        <dbReference type="Google" id="ProtNLM"/>
    </source>
</evidence>
<name>A0ABR4AC78_9LECA</name>
<dbReference type="Gene3D" id="2.120.10.80">
    <property type="entry name" value="Kelch-type beta propeller"/>
    <property type="match status" value="2"/>
</dbReference>
<comment type="caution">
    <text evidence="4">The sequence shown here is derived from an EMBL/GenBank/DDBJ whole genome shotgun (WGS) entry which is preliminary data.</text>
</comment>
<keyword evidence="2" id="KW-0677">Repeat</keyword>
<keyword evidence="1" id="KW-0880">Kelch repeat</keyword>
<evidence type="ECO:0000256" key="3">
    <source>
        <dbReference type="SAM" id="Phobius"/>
    </source>
</evidence>
<keyword evidence="5" id="KW-1185">Reference proteome</keyword>
<evidence type="ECO:0000256" key="1">
    <source>
        <dbReference type="ARBA" id="ARBA00022441"/>
    </source>
</evidence>
<reference evidence="4 5" key="1">
    <citation type="submission" date="2024-09" db="EMBL/GenBank/DDBJ databases">
        <title>Rethinking Asexuality: The Enigmatic Case of Functional Sexual Genes in Lepraria (Stereocaulaceae).</title>
        <authorList>
            <person name="Doellman M."/>
            <person name="Sun Y."/>
            <person name="Barcenas-Pena A."/>
            <person name="Lumbsch H.T."/>
            <person name="Grewe F."/>
        </authorList>
    </citation>
    <scope>NUCLEOTIDE SEQUENCE [LARGE SCALE GENOMIC DNA]</scope>
    <source>
        <strain evidence="4 5">Mercado 3170</strain>
    </source>
</reference>
<proteinExistence type="predicted"/>